<evidence type="ECO:0000256" key="13">
    <source>
        <dbReference type="SAM" id="Phobius"/>
    </source>
</evidence>
<evidence type="ECO:0000256" key="9">
    <source>
        <dbReference type="ARBA" id="ARBA00033305"/>
    </source>
</evidence>
<evidence type="ECO:0000259" key="14">
    <source>
        <dbReference type="Pfam" id="PF10502"/>
    </source>
</evidence>
<evidence type="ECO:0000256" key="12">
    <source>
        <dbReference type="SAM" id="MobiDB-lite"/>
    </source>
</evidence>
<feature type="transmembrane region" description="Helical" evidence="13">
    <location>
        <begin position="309"/>
        <end position="330"/>
    </location>
</feature>
<evidence type="ECO:0000256" key="8">
    <source>
        <dbReference type="ARBA" id="ARBA00023136"/>
    </source>
</evidence>
<dbReference type="PANTHER" id="PTHR10806">
    <property type="entry name" value="SIGNAL PEPTIDASE COMPLEX CATALYTIC SUBUNIT SEC11"/>
    <property type="match status" value="1"/>
</dbReference>
<dbReference type="PRINTS" id="PR00728">
    <property type="entry name" value="SIGNALPTASE"/>
</dbReference>
<keyword evidence="8 13" id="KW-0472">Membrane</keyword>
<comment type="function">
    <text evidence="10">Catalytic component of the signal peptidase complex (SPC) which catalyzes the cleavage of N-terminal signal sequences from nascent proteins as they are translocated into the lumen of the endoplasmic reticulum. Specifically cleaves N-terminal signal peptides that contain a hydrophobic alpha-helix (h-region) shorter than 18-20 amino acids.</text>
</comment>
<dbReference type="Proteomes" id="UP000291758">
    <property type="component" value="Chromosome"/>
</dbReference>
<feature type="compositionally biased region" description="Basic residues" evidence="12">
    <location>
        <begin position="122"/>
        <end position="138"/>
    </location>
</feature>
<keyword evidence="6" id="KW-0735">Signal-anchor</keyword>
<feature type="region of interest" description="Disordered" evidence="12">
    <location>
        <begin position="1"/>
        <end position="171"/>
    </location>
</feature>
<dbReference type="InterPro" id="IPR019533">
    <property type="entry name" value="Peptidase_S26"/>
</dbReference>
<dbReference type="GO" id="GO:0004252">
    <property type="term" value="F:serine-type endopeptidase activity"/>
    <property type="evidence" value="ECO:0007669"/>
    <property type="project" value="UniProtKB-UniRule"/>
</dbReference>
<feature type="compositionally biased region" description="Basic residues" evidence="12">
    <location>
        <begin position="20"/>
        <end position="55"/>
    </location>
</feature>
<dbReference type="PANTHER" id="PTHR10806:SF6">
    <property type="entry name" value="SIGNAL PEPTIDASE COMPLEX CATALYTIC SUBUNIT SEC11"/>
    <property type="match status" value="1"/>
</dbReference>
<keyword evidence="4 15" id="KW-0378">Hydrolase</keyword>
<dbReference type="InterPro" id="IPR001733">
    <property type="entry name" value="Peptidase_S26B"/>
</dbReference>
<protein>
    <recommendedName>
        <fullName evidence="9 11">Signal peptidase I</fullName>
        <ecNumber evidence="11">3.4.21.89</ecNumber>
    </recommendedName>
</protein>
<dbReference type="InterPro" id="IPR019756">
    <property type="entry name" value="Pept_S26A_signal_pept_1_Ser-AS"/>
</dbReference>
<keyword evidence="3 13" id="KW-0812">Transmembrane</keyword>
<organism evidence="15 16">
    <name type="scientific">Xylanimonas allomyrinae</name>
    <dbReference type="NCBI Taxonomy" id="2509459"/>
    <lineage>
        <taxon>Bacteria</taxon>
        <taxon>Bacillati</taxon>
        <taxon>Actinomycetota</taxon>
        <taxon>Actinomycetes</taxon>
        <taxon>Micrococcales</taxon>
        <taxon>Promicromonosporaceae</taxon>
        <taxon>Xylanimonas</taxon>
    </lineage>
</organism>
<dbReference type="NCBIfam" id="TIGR02228">
    <property type="entry name" value="sigpep_I_arch"/>
    <property type="match status" value="1"/>
</dbReference>
<evidence type="ECO:0000256" key="11">
    <source>
        <dbReference type="NCBIfam" id="TIGR02228"/>
    </source>
</evidence>
<evidence type="ECO:0000256" key="5">
    <source>
        <dbReference type="ARBA" id="ARBA00022824"/>
    </source>
</evidence>
<dbReference type="AlphaFoldDB" id="A0A4V0YEC4"/>
<dbReference type="PROSITE" id="PS00501">
    <property type="entry name" value="SPASE_I_1"/>
    <property type="match status" value="1"/>
</dbReference>
<dbReference type="Pfam" id="PF10502">
    <property type="entry name" value="Peptidase_S26"/>
    <property type="match status" value="1"/>
</dbReference>
<dbReference type="GO" id="GO:0006465">
    <property type="term" value="P:signal peptide processing"/>
    <property type="evidence" value="ECO:0007669"/>
    <property type="project" value="UniProtKB-UniRule"/>
</dbReference>
<sequence length="347" mass="38326">MRSRRHHGLLARRRDDPRRNDRRRRLAGQDHRRHRPEHSRVRRRLVHHRLHRHRARPVERRMDPARLDPAGRTGEPLDGHGNLGATGRLGARPPPLLRHVPDHRLHSHPAGQSVAARDGHARGRRLRVRRLLHSRPTPRQRVARDHPRRHTPQRHDARRSRTHRAGCPVSGARRARSITTALLTVLLLGLTVLVALVSGIPRVLGAVPLTVLSGSMEPALAPGDLVVVRPTPADRLQIGDVVTFQPVSADPTLVTHRVTGLTLGRDGVHGLTTQGDANSAPDEPIVADQVMGKVLYSVPWVGRLTGAEWAPHATTVAGIALLGYGLRTVVLAHRSGRRPRAHGGVEP</sequence>
<feature type="transmembrane region" description="Helical" evidence="13">
    <location>
        <begin position="180"/>
        <end position="200"/>
    </location>
</feature>
<keyword evidence="5" id="KW-0256">Endoplasmic reticulum</keyword>
<evidence type="ECO:0000256" key="2">
    <source>
        <dbReference type="ARBA" id="ARBA00022670"/>
    </source>
</evidence>
<dbReference type="GO" id="GO:0016020">
    <property type="term" value="C:membrane"/>
    <property type="evidence" value="ECO:0007669"/>
    <property type="project" value="UniProtKB-UniRule"/>
</dbReference>
<evidence type="ECO:0000256" key="1">
    <source>
        <dbReference type="ARBA" id="ARBA00004648"/>
    </source>
</evidence>
<evidence type="ECO:0000256" key="3">
    <source>
        <dbReference type="ARBA" id="ARBA00022692"/>
    </source>
</evidence>
<evidence type="ECO:0000313" key="15">
    <source>
        <dbReference type="EMBL" id="QAY63721.1"/>
    </source>
</evidence>
<dbReference type="OrthoDB" id="3178064at2"/>
<dbReference type="KEGG" id="xyl:ET495_11215"/>
<gene>
    <name evidence="15" type="ORF">ET495_11215</name>
</gene>
<feature type="compositionally biased region" description="Basic residues" evidence="12">
    <location>
        <begin position="1"/>
        <end position="11"/>
    </location>
</feature>
<reference evidence="15 16" key="1">
    <citation type="submission" date="2019-01" db="EMBL/GenBank/DDBJ databases">
        <title>Genome sequencing of strain 2JSPR-7.</title>
        <authorList>
            <person name="Heo J."/>
            <person name="Kim S.-J."/>
            <person name="Kim J.-S."/>
            <person name="Hong S.-B."/>
            <person name="Kwon S.-W."/>
        </authorList>
    </citation>
    <scope>NUCLEOTIDE SEQUENCE [LARGE SCALE GENOMIC DNA]</scope>
    <source>
        <strain evidence="15 16">2JSPR-7</strain>
    </source>
</reference>
<feature type="domain" description="Peptidase S26" evidence="14">
    <location>
        <begin position="190"/>
        <end position="261"/>
    </location>
</feature>
<evidence type="ECO:0000313" key="16">
    <source>
        <dbReference type="Proteomes" id="UP000291758"/>
    </source>
</evidence>
<dbReference type="GO" id="GO:0009003">
    <property type="term" value="F:signal peptidase activity"/>
    <property type="evidence" value="ECO:0007669"/>
    <property type="project" value="UniProtKB-EC"/>
</dbReference>
<dbReference type="EMBL" id="CP035495">
    <property type="protein sequence ID" value="QAY63721.1"/>
    <property type="molecule type" value="Genomic_DNA"/>
</dbReference>
<dbReference type="SUPFAM" id="SSF51306">
    <property type="entry name" value="LexA/Signal peptidase"/>
    <property type="match status" value="1"/>
</dbReference>
<evidence type="ECO:0000256" key="6">
    <source>
        <dbReference type="ARBA" id="ARBA00022968"/>
    </source>
</evidence>
<keyword evidence="7 13" id="KW-1133">Transmembrane helix</keyword>
<accession>A0A4V0YEC4</accession>
<keyword evidence="2" id="KW-0645">Protease</keyword>
<proteinExistence type="predicted"/>
<evidence type="ECO:0000256" key="10">
    <source>
        <dbReference type="ARBA" id="ARBA00045533"/>
    </source>
</evidence>
<name>A0A4V0YEC4_9MICO</name>
<evidence type="ECO:0000256" key="4">
    <source>
        <dbReference type="ARBA" id="ARBA00022801"/>
    </source>
</evidence>
<feature type="compositionally biased region" description="Basic residues" evidence="12">
    <location>
        <begin position="146"/>
        <end position="164"/>
    </location>
</feature>
<dbReference type="CDD" id="cd06530">
    <property type="entry name" value="S26_SPase_I"/>
    <property type="match status" value="1"/>
</dbReference>
<keyword evidence="16" id="KW-1185">Reference proteome</keyword>
<evidence type="ECO:0000256" key="7">
    <source>
        <dbReference type="ARBA" id="ARBA00022989"/>
    </source>
</evidence>
<dbReference type="EC" id="3.4.21.89" evidence="11"/>
<comment type="subcellular location">
    <subcellularLocation>
        <location evidence="1">Endoplasmic reticulum membrane</location>
        <topology evidence="1">Single-pass type II membrane protein</topology>
    </subcellularLocation>
</comment>
<feature type="compositionally biased region" description="Basic and acidic residues" evidence="12">
    <location>
        <begin position="56"/>
        <end position="66"/>
    </location>
</feature>
<dbReference type="InterPro" id="IPR036286">
    <property type="entry name" value="LexA/Signal_pep-like_sf"/>
</dbReference>